<organism evidence="2 3">
    <name type="scientific">Mycoplana dimorpha</name>
    <dbReference type="NCBI Taxonomy" id="28320"/>
    <lineage>
        <taxon>Bacteria</taxon>
        <taxon>Pseudomonadati</taxon>
        <taxon>Pseudomonadota</taxon>
        <taxon>Alphaproteobacteria</taxon>
        <taxon>Hyphomicrobiales</taxon>
        <taxon>Rhizobiaceae</taxon>
        <taxon>Mycoplana</taxon>
    </lineage>
</organism>
<reference evidence="2 3" key="1">
    <citation type="submission" date="2018-04" db="EMBL/GenBank/DDBJ databases">
        <title>Genomic Encyclopedia of Type Strains, Phase IV (KMG-IV): sequencing the most valuable type-strain genomes for metagenomic binning, comparative biology and taxonomic classification.</title>
        <authorList>
            <person name="Goeker M."/>
        </authorList>
    </citation>
    <scope>NUCLEOTIDE SEQUENCE [LARGE SCALE GENOMIC DNA]</scope>
    <source>
        <strain evidence="2 3">DSM 7138</strain>
    </source>
</reference>
<gene>
    <name evidence="2" type="ORF">C7449_101557</name>
</gene>
<sequence length="152" mass="16229">MQATFEQSAAGGGASRRNGRQVGQAIKRGLLSRCPACGDGRLFRAFVKPVDACGTCGEEMHHQRADDLPPYLVITIVGHVIIAGFMMVDLVLPLSLWMHMAIWVPLTLIGGFGLMQPVKGGVIGLQWALRMHGFGGEPDRPADTLPAVEPAA</sequence>
<dbReference type="AlphaFoldDB" id="A0A2T5BIS5"/>
<comment type="caution">
    <text evidence="2">The sequence shown here is derived from an EMBL/GenBank/DDBJ whole genome shotgun (WGS) entry which is preliminary data.</text>
</comment>
<keyword evidence="3" id="KW-1185">Reference proteome</keyword>
<feature type="transmembrane region" description="Helical" evidence="1">
    <location>
        <begin position="68"/>
        <end position="88"/>
    </location>
</feature>
<dbReference type="RefSeq" id="WP_108001219.1">
    <property type="nucleotide sequence ID" value="NZ_JBHEEX010000006.1"/>
</dbReference>
<protein>
    <submittedName>
        <fullName evidence="2">Uncharacterized protein (DUF983 family)</fullName>
    </submittedName>
</protein>
<proteinExistence type="predicted"/>
<evidence type="ECO:0000256" key="1">
    <source>
        <dbReference type="SAM" id="Phobius"/>
    </source>
</evidence>
<evidence type="ECO:0000313" key="2">
    <source>
        <dbReference type="EMBL" id="PTM98891.1"/>
    </source>
</evidence>
<accession>A0A2T5BIS5</accession>
<dbReference type="NCBIfam" id="NF004633">
    <property type="entry name" value="PRK05978.1"/>
    <property type="match status" value="1"/>
</dbReference>
<dbReference type="Proteomes" id="UP000241247">
    <property type="component" value="Unassembled WGS sequence"/>
</dbReference>
<dbReference type="OrthoDB" id="9799456at2"/>
<evidence type="ECO:0000313" key="3">
    <source>
        <dbReference type="Proteomes" id="UP000241247"/>
    </source>
</evidence>
<dbReference type="Pfam" id="PF06170">
    <property type="entry name" value="DUF983"/>
    <property type="match status" value="1"/>
</dbReference>
<dbReference type="EMBL" id="PZZZ01000001">
    <property type="protein sequence ID" value="PTM98891.1"/>
    <property type="molecule type" value="Genomic_DNA"/>
</dbReference>
<keyword evidence="1" id="KW-0812">Transmembrane</keyword>
<dbReference type="InterPro" id="IPR009325">
    <property type="entry name" value="DUF983"/>
</dbReference>
<keyword evidence="1" id="KW-1133">Transmembrane helix</keyword>
<name>A0A2T5BIS5_MYCDI</name>
<feature type="transmembrane region" description="Helical" evidence="1">
    <location>
        <begin position="94"/>
        <end position="115"/>
    </location>
</feature>
<keyword evidence="1" id="KW-0472">Membrane</keyword>